<evidence type="ECO:0000313" key="2">
    <source>
        <dbReference type="EMBL" id="MED6116193.1"/>
    </source>
</evidence>
<sequence>MARRRRSTILRDRRRRIHQRSSHSDHFETSGAIVLPRKRMHSGSAFNPMSNSTQEVDSRTPVSEPLPCSNSSRFEGIPLTSESHYQMQIEQPYPMGSNANCRDNFVASKSKHRGITHTPTNSHMSLGDISNGKQSMFFYNWHAYDRFPSSMLSHTCILRDDKNAHLVAG</sequence>
<feature type="compositionally biased region" description="Polar residues" evidence="1">
    <location>
        <begin position="44"/>
        <end position="55"/>
    </location>
</feature>
<name>A0ABU6QWP1_9FABA</name>
<dbReference type="Proteomes" id="UP001341840">
    <property type="component" value="Unassembled WGS sequence"/>
</dbReference>
<feature type="region of interest" description="Disordered" evidence="1">
    <location>
        <begin position="42"/>
        <end position="71"/>
    </location>
</feature>
<organism evidence="2 3">
    <name type="scientific">Stylosanthes scabra</name>
    <dbReference type="NCBI Taxonomy" id="79078"/>
    <lineage>
        <taxon>Eukaryota</taxon>
        <taxon>Viridiplantae</taxon>
        <taxon>Streptophyta</taxon>
        <taxon>Embryophyta</taxon>
        <taxon>Tracheophyta</taxon>
        <taxon>Spermatophyta</taxon>
        <taxon>Magnoliopsida</taxon>
        <taxon>eudicotyledons</taxon>
        <taxon>Gunneridae</taxon>
        <taxon>Pentapetalae</taxon>
        <taxon>rosids</taxon>
        <taxon>fabids</taxon>
        <taxon>Fabales</taxon>
        <taxon>Fabaceae</taxon>
        <taxon>Papilionoideae</taxon>
        <taxon>50 kb inversion clade</taxon>
        <taxon>dalbergioids sensu lato</taxon>
        <taxon>Dalbergieae</taxon>
        <taxon>Pterocarpus clade</taxon>
        <taxon>Stylosanthes</taxon>
    </lineage>
</organism>
<gene>
    <name evidence="2" type="ORF">PIB30_097860</name>
</gene>
<protein>
    <submittedName>
        <fullName evidence="2">Uncharacterized protein</fullName>
    </submittedName>
</protein>
<reference evidence="2 3" key="1">
    <citation type="journal article" date="2023" name="Plants (Basel)">
        <title>Bridging the Gap: Combining Genomics and Transcriptomics Approaches to Understand Stylosanthes scabra, an Orphan Legume from the Brazilian Caatinga.</title>
        <authorList>
            <person name="Ferreira-Neto J.R.C."/>
            <person name="da Silva M.D."/>
            <person name="Binneck E."/>
            <person name="de Melo N.F."/>
            <person name="da Silva R.H."/>
            <person name="de Melo A.L.T.M."/>
            <person name="Pandolfi V."/>
            <person name="Bustamante F.O."/>
            <person name="Brasileiro-Vidal A.C."/>
            <person name="Benko-Iseppon A.M."/>
        </authorList>
    </citation>
    <scope>NUCLEOTIDE SEQUENCE [LARGE SCALE GENOMIC DNA]</scope>
    <source>
        <tissue evidence="2">Leaves</tissue>
    </source>
</reference>
<keyword evidence="3" id="KW-1185">Reference proteome</keyword>
<accession>A0ABU6QWP1</accession>
<proteinExistence type="predicted"/>
<comment type="caution">
    <text evidence="2">The sequence shown here is derived from an EMBL/GenBank/DDBJ whole genome shotgun (WGS) entry which is preliminary data.</text>
</comment>
<dbReference type="EMBL" id="JASCZI010002443">
    <property type="protein sequence ID" value="MED6116193.1"/>
    <property type="molecule type" value="Genomic_DNA"/>
</dbReference>
<evidence type="ECO:0000313" key="3">
    <source>
        <dbReference type="Proteomes" id="UP001341840"/>
    </source>
</evidence>
<evidence type="ECO:0000256" key="1">
    <source>
        <dbReference type="SAM" id="MobiDB-lite"/>
    </source>
</evidence>